<gene>
    <name evidence="1" type="ORF">HMPREF9498_01801</name>
</gene>
<reference evidence="1 2" key="1">
    <citation type="submission" date="2010-07" db="EMBL/GenBank/DDBJ databases">
        <authorList>
            <person name="Sid Ahmed O."/>
        </authorList>
    </citation>
    <scope>NUCLEOTIDE SEQUENCE [LARGE SCALE GENOMIC DNA]</scope>
    <source>
        <strain evidence="1 2">TX4248</strain>
    </source>
</reference>
<dbReference type="RefSeq" id="WP_002363429.1">
    <property type="nucleotide sequence ID" value="NZ_GL454458.1"/>
</dbReference>
<name>A0A125W5L3_ENTFL</name>
<accession>A0A125W5L3</accession>
<dbReference type="InterPro" id="IPR003772">
    <property type="entry name" value="YceD"/>
</dbReference>
<dbReference type="Pfam" id="PF02620">
    <property type="entry name" value="YceD"/>
    <property type="match status" value="1"/>
</dbReference>
<dbReference type="GeneID" id="60893432"/>
<evidence type="ECO:0000313" key="1">
    <source>
        <dbReference type="EMBL" id="EFM82591.1"/>
    </source>
</evidence>
<dbReference type="AlphaFoldDB" id="A0A125W5L3"/>
<sequence>MKWSLLELNKYKEEPLVFSETLHLKEELLQRDDTLLDVSPIKVEGLLAVNKSEYLLHYTIQVTVTVPSSRSLEPVALPMQITVDEVFMTKEQMDTRDERFAAEEIILLDKPTIDLDESVEDNILLSIPIQVLTEEEQNSQEMPSGNDWEVISEEAYLESKQKAAEQTVDPRLAKLSELLSDNAEEEDNS</sequence>
<protein>
    <submittedName>
        <fullName evidence="1">Putative ACR, COG1399</fullName>
    </submittedName>
</protein>
<proteinExistence type="predicted"/>
<dbReference type="EMBL" id="AEBR01000060">
    <property type="protein sequence ID" value="EFM82591.1"/>
    <property type="molecule type" value="Genomic_DNA"/>
</dbReference>
<dbReference type="Proteomes" id="UP000004846">
    <property type="component" value="Unassembled WGS sequence"/>
</dbReference>
<comment type="caution">
    <text evidence="1">The sequence shown here is derived from an EMBL/GenBank/DDBJ whole genome shotgun (WGS) entry which is preliminary data.</text>
</comment>
<evidence type="ECO:0000313" key="2">
    <source>
        <dbReference type="Proteomes" id="UP000004846"/>
    </source>
</evidence>
<organism evidence="1 2">
    <name type="scientific">Enterococcus faecalis TX4248</name>
    <dbReference type="NCBI Taxonomy" id="749495"/>
    <lineage>
        <taxon>Bacteria</taxon>
        <taxon>Bacillati</taxon>
        <taxon>Bacillota</taxon>
        <taxon>Bacilli</taxon>
        <taxon>Lactobacillales</taxon>
        <taxon>Enterococcaceae</taxon>
        <taxon>Enterococcus</taxon>
    </lineage>
</organism>
<dbReference type="HOGENOM" id="CLU_100236_3_1_9"/>